<comment type="caution">
    <text evidence="1">The sequence shown here is derived from an EMBL/GenBank/DDBJ whole genome shotgun (WGS) entry which is preliminary data.</text>
</comment>
<keyword evidence="2" id="KW-1185">Reference proteome</keyword>
<reference evidence="1 2" key="1">
    <citation type="submission" date="2019-03" db="EMBL/GenBank/DDBJ databases">
        <title>The genome sequence of a newly discovered highly antifungal drug resistant Aspergillus species, Aspergillus tanneri NIH 1004.</title>
        <authorList>
            <person name="Mounaud S."/>
            <person name="Singh I."/>
            <person name="Joardar V."/>
            <person name="Pakala S."/>
            <person name="Pakala S."/>
            <person name="Venepally P."/>
            <person name="Hoover J."/>
            <person name="Nierman W."/>
            <person name="Chung J."/>
            <person name="Losada L."/>
        </authorList>
    </citation>
    <scope>NUCLEOTIDE SEQUENCE [LARGE SCALE GENOMIC DNA]</scope>
    <source>
        <strain evidence="1 2">NIH1004</strain>
    </source>
</reference>
<evidence type="ECO:0000313" key="1">
    <source>
        <dbReference type="EMBL" id="THC92784.1"/>
    </source>
</evidence>
<dbReference type="EMBL" id="SOSA01000309">
    <property type="protein sequence ID" value="THC92784.1"/>
    <property type="molecule type" value="Genomic_DNA"/>
</dbReference>
<protein>
    <submittedName>
        <fullName evidence="1">Uncharacterized protein</fullName>
    </submittedName>
</protein>
<name>A0A4V3UNW4_9EURO</name>
<sequence>MYFTVVVFASSQEYILPTKGGDFAAIKRTQKFMSTWRTKHQEVERIHAFIGGIHFLSLVDLGGVDMAQCVHIRGQKWKAPR</sequence>
<proteinExistence type="predicted"/>
<organism evidence="1 2">
    <name type="scientific">Aspergillus tanneri</name>
    <dbReference type="NCBI Taxonomy" id="1220188"/>
    <lineage>
        <taxon>Eukaryota</taxon>
        <taxon>Fungi</taxon>
        <taxon>Dikarya</taxon>
        <taxon>Ascomycota</taxon>
        <taxon>Pezizomycotina</taxon>
        <taxon>Eurotiomycetes</taxon>
        <taxon>Eurotiomycetidae</taxon>
        <taxon>Eurotiales</taxon>
        <taxon>Aspergillaceae</taxon>
        <taxon>Aspergillus</taxon>
        <taxon>Aspergillus subgen. Circumdati</taxon>
    </lineage>
</organism>
<evidence type="ECO:0000313" key="2">
    <source>
        <dbReference type="Proteomes" id="UP000308092"/>
    </source>
</evidence>
<gene>
    <name evidence="1" type="ORF">EYZ11_007745</name>
</gene>
<dbReference type="AlphaFoldDB" id="A0A4V3UNW4"/>
<dbReference type="Proteomes" id="UP000308092">
    <property type="component" value="Unassembled WGS sequence"/>
</dbReference>
<dbReference type="VEuPathDB" id="FungiDB:EYZ11_007745"/>
<accession>A0A4V3UNW4</accession>